<reference evidence="1 2" key="1">
    <citation type="submission" date="2019-08" db="EMBL/GenBank/DDBJ databases">
        <title>Bradyrhizobium hipponensis sp. nov., a rhizobium isolated from a Lupinus angustifolius root nodule in Tunisia.</title>
        <authorList>
            <person name="Off K."/>
            <person name="Rejili M."/>
            <person name="Mars M."/>
            <person name="Brachmann A."/>
            <person name="Marin M."/>
        </authorList>
    </citation>
    <scope>NUCLEOTIDE SEQUENCE [LARGE SCALE GENOMIC DNA]</scope>
    <source>
        <strain evidence="2">aSej3</strain>
    </source>
</reference>
<keyword evidence="2" id="KW-1185">Reference proteome</keyword>
<proteinExistence type="predicted"/>
<evidence type="ECO:0000313" key="2">
    <source>
        <dbReference type="Proteomes" id="UP000324797"/>
    </source>
</evidence>
<organism evidence="1 2">
    <name type="scientific">Bradyrhizobium hipponense</name>
    <dbReference type="NCBI Taxonomy" id="2605638"/>
    <lineage>
        <taxon>Bacteria</taxon>
        <taxon>Pseudomonadati</taxon>
        <taxon>Pseudomonadota</taxon>
        <taxon>Alphaproteobacteria</taxon>
        <taxon>Hyphomicrobiales</taxon>
        <taxon>Nitrobacteraceae</taxon>
        <taxon>Bradyrhizobium</taxon>
    </lineage>
</organism>
<name>A0A5S4YD85_9BRAD</name>
<dbReference type="AlphaFoldDB" id="A0A5S4YD85"/>
<protein>
    <submittedName>
        <fullName evidence="1">Uncharacterized protein</fullName>
    </submittedName>
</protein>
<comment type="caution">
    <text evidence="1">The sequence shown here is derived from an EMBL/GenBank/DDBJ whole genome shotgun (WGS) entry which is preliminary data.</text>
</comment>
<dbReference type="RefSeq" id="WP_148744152.1">
    <property type="nucleotide sequence ID" value="NZ_VSTH01000149.1"/>
</dbReference>
<dbReference type="Proteomes" id="UP000324797">
    <property type="component" value="Unassembled WGS sequence"/>
</dbReference>
<dbReference type="EMBL" id="VSTH01000149">
    <property type="protein sequence ID" value="TYO61978.1"/>
    <property type="molecule type" value="Genomic_DNA"/>
</dbReference>
<dbReference type="Gene3D" id="3.40.1010.10">
    <property type="entry name" value="Cobalt-precorrin-4 Transmethylase, Domain 1"/>
    <property type="match status" value="1"/>
</dbReference>
<dbReference type="InterPro" id="IPR014777">
    <property type="entry name" value="4pyrrole_Mease_sub1"/>
</dbReference>
<sequence>MHTLSLIATGCSDPGRRALAAIGGSKATELMLLPHKATRKSYLADLRPAVCSGLLTKQWTRTTEFDLLVRDAAEADCRNDVAQWLDAVSAAAWSQSIAGEVGRERRLALLIQGDSSVERAYHWNIRTLLSTAAMERCSAVSHALLHLAGMFAVRQRRSPCLD</sequence>
<dbReference type="GO" id="GO:0008168">
    <property type="term" value="F:methyltransferase activity"/>
    <property type="evidence" value="ECO:0007669"/>
    <property type="project" value="InterPro"/>
</dbReference>
<evidence type="ECO:0000313" key="1">
    <source>
        <dbReference type="EMBL" id="TYO61978.1"/>
    </source>
</evidence>
<accession>A0A5S4YD85</accession>
<gene>
    <name evidence="1" type="ORF">FXV83_35290</name>
</gene>